<feature type="transmembrane region" description="Helical" evidence="1">
    <location>
        <begin position="176"/>
        <end position="194"/>
    </location>
</feature>
<feature type="transmembrane region" description="Helical" evidence="1">
    <location>
        <begin position="102"/>
        <end position="129"/>
    </location>
</feature>
<dbReference type="STRING" id="1033734.GCA_000285535_02863"/>
<feature type="transmembrane region" description="Helical" evidence="1">
    <location>
        <begin position="23"/>
        <end position="43"/>
    </location>
</feature>
<reference evidence="2 3" key="1">
    <citation type="journal article" date="2019" name="Indoor Air">
        <title>Impacts of indoor surface finishes on bacterial viability.</title>
        <authorList>
            <person name="Hu J."/>
            <person name="Maamar S.B."/>
            <person name="Glawe A.J."/>
            <person name="Gottel N."/>
            <person name="Gilbert J.A."/>
            <person name="Hartmann E.M."/>
        </authorList>
    </citation>
    <scope>NUCLEOTIDE SEQUENCE [LARGE SCALE GENOMIC DNA]</scope>
    <source>
        <strain evidence="2 3">AF060A6</strain>
    </source>
</reference>
<keyword evidence="3" id="KW-1185">Reference proteome</keyword>
<organism evidence="2 3">
    <name type="scientific">Bacillus timonensis</name>
    <dbReference type="NCBI Taxonomy" id="1033734"/>
    <lineage>
        <taxon>Bacteria</taxon>
        <taxon>Bacillati</taxon>
        <taxon>Bacillota</taxon>
        <taxon>Bacilli</taxon>
        <taxon>Bacillales</taxon>
        <taxon>Bacillaceae</taxon>
        <taxon>Bacillus</taxon>
    </lineage>
</organism>
<dbReference type="Proteomes" id="UP000306477">
    <property type="component" value="Unassembled WGS sequence"/>
</dbReference>
<feature type="transmembrane region" description="Helical" evidence="1">
    <location>
        <begin position="63"/>
        <end position="81"/>
    </location>
</feature>
<keyword evidence="1" id="KW-1133">Transmembrane helix</keyword>
<name>A0A4S3PTM0_9BACI</name>
<evidence type="ECO:0000313" key="3">
    <source>
        <dbReference type="Proteomes" id="UP000306477"/>
    </source>
</evidence>
<accession>A0A4S3PTM0</accession>
<proteinExistence type="predicted"/>
<keyword evidence="1" id="KW-0812">Transmembrane</keyword>
<evidence type="ECO:0008006" key="4">
    <source>
        <dbReference type="Google" id="ProtNLM"/>
    </source>
</evidence>
<dbReference type="AlphaFoldDB" id="A0A4S3PTM0"/>
<protein>
    <recommendedName>
        <fullName evidence="4">ABC transporter permease</fullName>
    </recommendedName>
</protein>
<comment type="caution">
    <text evidence="2">The sequence shown here is derived from an EMBL/GenBank/DDBJ whole genome shotgun (WGS) entry which is preliminary data.</text>
</comment>
<feature type="transmembrane region" description="Helical" evidence="1">
    <location>
        <begin position="214"/>
        <end position="235"/>
    </location>
</feature>
<feature type="transmembrane region" description="Helical" evidence="1">
    <location>
        <begin position="149"/>
        <end position="169"/>
    </location>
</feature>
<gene>
    <name evidence="2" type="ORF">E1I69_09550</name>
</gene>
<dbReference type="EMBL" id="SLUB01000013">
    <property type="protein sequence ID" value="THE12814.1"/>
    <property type="molecule type" value="Genomic_DNA"/>
</dbReference>
<evidence type="ECO:0000313" key="2">
    <source>
        <dbReference type="EMBL" id="THE12814.1"/>
    </source>
</evidence>
<keyword evidence="1" id="KW-0472">Membrane</keyword>
<sequence>MMSLTNASLLDVVKKQLFFKVRAYYGAFTSLVIVQAIALMFSFNGVGQMGLSGISISTYSGSMVFVFTAFWAFITAITLTTKPYHYIDFSFVTNRMSSHLSTFGMLVVYSFIASITSTFVGILLRVILYFKESNKLIITPHFFLSFSDLLVGIYIGALYLILFAALGYFVGMFTQINKLFGFVIPALFMGWAIYEGRTYHTFSGFMFFANETSILLFTIKVVVTVALLVWIVIAATNRLEVRK</sequence>
<evidence type="ECO:0000256" key="1">
    <source>
        <dbReference type="SAM" id="Phobius"/>
    </source>
</evidence>
<dbReference type="RefSeq" id="WP_161974871.1">
    <property type="nucleotide sequence ID" value="NZ_SLUB01000013.1"/>
</dbReference>